<keyword evidence="1" id="KW-0732">Signal</keyword>
<evidence type="ECO:0000313" key="3">
    <source>
        <dbReference type="Proteomes" id="UP000268350"/>
    </source>
</evidence>
<dbReference type="Proteomes" id="UP000268350">
    <property type="component" value="Unassembled WGS sequence"/>
</dbReference>
<dbReference type="AlphaFoldDB" id="A0A3B0KXP7"/>
<keyword evidence="2" id="KW-0378">Hydrolase</keyword>
<dbReference type="OMA" id="CTNGANS"/>
<gene>
    <name evidence="2" type="ORF">DGUA_6G021283</name>
</gene>
<keyword evidence="3" id="KW-1185">Reference proteome</keyword>
<proteinExistence type="predicted"/>
<dbReference type="EMBL" id="OUUW01000725">
    <property type="protein sequence ID" value="SPP90181.1"/>
    <property type="molecule type" value="Genomic_DNA"/>
</dbReference>
<dbReference type="Gene3D" id="2.40.10.10">
    <property type="entry name" value="Trypsin-like serine proteases"/>
    <property type="match status" value="1"/>
</dbReference>
<reference evidence="3" key="1">
    <citation type="submission" date="2018-01" db="EMBL/GenBank/DDBJ databases">
        <authorList>
            <person name="Alioto T."/>
            <person name="Alioto T."/>
        </authorList>
    </citation>
    <scope>NUCLEOTIDE SEQUENCE [LARGE SCALE GENOMIC DNA]</scope>
</reference>
<accession>A0A3B0KXP7</accession>
<dbReference type="OrthoDB" id="7840934at2759"/>
<feature type="signal peptide" evidence="1">
    <location>
        <begin position="1"/>
        <end position="16"/>
    </location>
</feature>
<dbReference type="STRING" id="7266.A0A3B0KXP7"/>
<sequence length="87" mass="9709">MKLFVFLALAVAAASAVPTPQQKHTPVPVKDIEGRITNGYNAYEGKVPYIVGLLFSGNGNWWCGGSIIGLRTQDWRRVTCLPRLRHW</sequence>
<name>A0A3B0KXP7_DROGU</name>
<dbReference type="GO" id="GO:0006508">
    <property type="term" value="P:proteolysis"/>
    <property type="evidence" value="ECO:0007669"/>
    <property type="project" value="UniProtKB-KW"/>
</dbReference>
<organism evidence="2 3">
    <name type="scientific">Drosophila guanche</name>
    <name type="common">Fruit fly</name>
    <dbReference type="NCBI Taxonomy" id="7266"/>
    <lineage>
        <taxon>Eukaryota</taxon>
        <taxon>Metazoa</taxon>
        <taxon>Ecdysozoa</taxon>
        <taxon>Arthropoda</taxon>
        <taxon>Hexapoda</taxon>
        <taxon>Insecta</taxon>
        <taxon>Pterygota</taxon>
        <taxon>Neoptera</taxon>
        <taxon>Endopterygota</taxon>
        <taxon>Diptera</taxon>
        <taxon>Brachycera</taxon>
        <taxon>Muscomorpha</taxon>
        <taxon>Ephydroidea</taxon>
        <taxon>Drosophilidae</taxon>
        <taxon>Drosophila</taxon>
        <taxon>Sophophora</taxon>
    </lineage>
</organism>
<protein>
    <submittedName>
        <fullName evidence="2">Blast:Serine proteases 1/2</fullName>
    </submittedName>
</protein>
<dbReference type="SUPFAM" id="SSF50494">
    <property type="entry name" value="Trypsin-like serine proteases"/>
    <property type="match status" value="1"/>
</dbReference>
<evidence type="ECO:0000313" key="2">
    <source>
        <dbReference type="EMBL" id="SPP90181.1"/>
    </source>
</evidence>
<dbReference type="GO" id="GO:0008233">
    <property type="term" value="F:peptidase activity"/>
    <property type="evidence" value="ECO:0007669"/>
    <property type="project" value="UniProtKB-KW"/>
</dbReference>
<feature type="chain" id="PRO_5017202061" evidence="1">
    <location>
        <begin position="17"/>
        <end position="87"/>
    </location>
</feature>
<dbReference type="InterPro" id="IPR043504">
    <property type="entry name" value="Peptidase_S1_PA_chymotrypsin"/>
</dbReference>
<dbReference type="InterPro" id="IPR009003">
    <property type="entry name" value="Peptidase_S1_PA"/>
</dbReference>
<evidence type="ECO:0000256" key="1">
    <source>
        <dbReference type="SAM" id="SignalP"/>
    </source>
</evidence>
<keyword evidence="2" id="KW-0645">Protease</keyword>